<comment type="similarity">
    <text evidence="1">Belongs to the MEMO1 family.</text>
</comment>
<sequence>MSTVRSASHAGSWYTDNAKELNKQLGDWLAAAGPRITNSGRVRAIISPHAGYSYSGSTAAYAFKQIVPEEVGRIFLLGPSHVVYLNGCALSTCSRYKTPLRDLIVDQAVNEELHETGLFDMMDFRKEEAEHSLEMQLPFIAKVMERQPADSYTIVPILVGSLSSIRQLSYGKVLAQYFADPRNLFVISSDFCHWGNRFHYSPFDHCTGTPIHEQIAKLDQQVDSF</sequence>
<gene>
    <name evidence="2" type="ORF">AB6A40_011015</name>
</gene>
<reference evidence="2 3" key="1">
    <citation type="submission" date="2024-08" db="EMBL/GenBank/DDBJ databases">
        <title>Gnathostoma spinigerum genome.</title>
        <authorList>
            <person name="Gonzalez-Bertolin B."/>
            <person name="Monzon S."/>
            <person name="Zaballos A."/>
            <person name="Jimenez P."/>
            <person name="Dekumyoy P."/>
            <person name="Varona S."/>
            <person name="Cuesta I."/>
            <person name="Sumanam S."/>
            <person name="Adisakwattana P."/>
            <person name="Gasser R.B."/>
            <person name="Hernandez-Gonzalez A."/>
            <person name="Young N.D."/>
            <person name="Perteguer M.J."/>
        </authorList>
    </citation>
    <scope>NUCLEOTIDE SEQUENCE [LARGE SCALE GENOMIC DNA]</scope>
    <source>
        <strain evidence="2">AL3</strain>
        <tissue evidence="2">Liver</tissue>
    </source>
</reference>
<dbReference type="InterPro" id="IPR002737">
    <property type="entry name" value="MEMO1_fam"/>
</dbReference>
<accession>A0ABD6EWN3</accession>
<dbReference type="EMBL" id="JBGFUD010016525">
    <property type="protein sequence ID" value="MFH4984306.1"/>
    <property type="molecule type" value="Genomic_DNA"/>
</dbReference>
<dbReference type="Gene3D" id="3.40.830.10">
    <property type="entry name" value="LigB-like"/>
    <property type="match status" value="1"/>
</dbReference>
<proteinExistence type="inferred from homology"/>
<dbReference type="Proteomes" id="UP001608902">
    <property type="component" value="Unassembled WGS sequence"/>
</dbReference>
<comment type="caution">
    <text evidence="2">The sequence shown here is derived from an EMBL/GenBank/DDBJ whole genome shotgun (WGS) entry which is preliminary data.</text>
</comment>
<evidence type="ECO:0000313" key="2">
    <source>
        <dbReference type="EMBL" id="MFH4984306.1"/>
    </source>
</evidence>
<organism evidence="2 3">
    <name type="scientific">Gnathostoma spinigerum</name>
    <dbReference type="NCBI Taxonomy" id="75299"/>
    <lineage>
        <taxon>Eukaryota</taxon>
        <taxon>Metazoa</taxon>
        <taxon>Ecdysozoa</taxon>
        <taxon>Nematoda</taxon>
        <taxon>Chromadorea</taxon>
        <taxon>Rhabditida</taxon>
        <taxon>Spirurina</taxon>
        <taxon>Gnathostomatomorpha</taxon>
        <taxon>Gnathostomatoidea</taxon>
        <taxon>Gnathostomatidae</taxon>
        <taxon>Gnathostoma</taxon>
    </lineage>
</organism>
<protein>
    <recommendedName>
        <fullName evidence="4">Protein MEMO1</fullName>
    </recommendedName>
</protein>
<name>A0ABD6EWN3_9BILA</name>
<keyword evidence="3" id="KW-1185">Reference proteome</keyword>
<dbReference type="PANTHER" id="PTHR11060">
    <property type="entry name" value="PROTEIN MEMO1"/>
    <property type="match status" value="1"/>
</dbReference>
<dbReference type="NCBIfam" id="TIGR04336">
    <property type="entry name" value="AmmeMemoSam_B"/>
    <property type="match status" value="1"/>
</dbReference>
<evidence type="ECO:0000256" key="1">
    <source>
        <dbReference type="ARBA" id="ARBA00006315"/>
    </source>
</evidence>
<dbReference type="CDD" id="cd07361">
    <property type="entry name" value="MEMO_like"/>
    <property type="match status" value="1"/>
</dbReference>
<dbReference type="PANTHER" id="PTHR11060:SF0">
    <property type="entry name" value="PROTEIN MEMO1"/>
    <property type="match status" value="1"/>
</dbReference>
<dbReference type="AlphaFoldDB" id="A0ABD6EWN3"/>
<evidence type="ECO:0008006" key="4">
    <source>
        <dbReference type="Google" id="ProtNLM"/>
    </source>
</evidence>
<evidence type="ECO:0000313" key="3">
    <source>
        <dbReference type="Proteomes" id="UP001608902"/>
    </source>
</evidence>
<dbReference type="Pfam" id="PF01875">
    <property type="entry name" value="Memo"/>
    <property type="match status" value="1"/>
</dbReference>